<accession>A0ABW5XUH0</accession>
<organism evidence="2 3">
    <name type="scientific">Mucilaginibacter antarcticus</name>
    <dbReference type="NCBI Taxonomy" id="1855725"/>
    <lineage>
        <taxon>Bacteria</taxon>
        <taxon>Pseudomonadati</taxon>
        <taxon>Bacteroidota</taxon>
        <taxon>Sphingobacteriia</taxon>
        <taxon>Sphingobacteriales</taxon>
        <taxon>Sphingobacteriaceae</taxon>
        <taxon>Mucilaginibacter</taxon>
    </lineage>
</organism>
<dbReference type="RefSeq" id="WP_377130230.1">
    <property type="nucleotide sequence ID" value="NZ_JBHUON010000029.1"/>
</dbReference>
<name>A0ABW5XUH0_9SPHI</name>
<feature type="signal peptide" evidence="1">
    <location>
        <begin position="1"/>
        <end position="19"/>
    </location>
</feature>
<evidence type="ECO:0008006" key="4">
    <source>
        <dbReference type="Google" id="ProtNLM"/>
    </source>
</evidence>
<dbReference type="Proteomes" id="UP001597601">
    <property type="component" value="Unassembled WGS sequence"/>
</dbReference>
<keyword evidence="3" id="KW-1185">Reference proteome</keyword>
<proteinExistence type="predicted"/>
<reference evidence="3" key="1">
    <citation type="journal article" date="2019" name="Int. J. Syst. Evol. Microbiol.">
        <title>The Global Catalogue of Microorganisms (GCM) 10K type strain sequencing project: providing services to taxonomists for standard genome sequencing and annotation.</title>
        <authorList>
            <consortium name="The Broad Institute Genomics Platform"/>
            <consortium name="The Broad Institute Genome Sequencing Center for Infectious Disease"/>
            <person name="Wu L."/>
            <person name="Ma J."/>
        </authorList>
    </citation>
    <scope>NUCLEOTIDE SEQUENCE [LARGE SCALE GENOMIC DNA]</scope>
    <source>
        <strain evidence="3">KCTC 52232</strain>
    </source>
</reference>
<gene>
    <name evidence="2" type="ORF">ACFSYC_17975</name>
</gene>
<protein>
    <recommendedName>
        <fullName evidence="4">Tetratricopeptide repeat protein</fullName>
    </recommendedName>
</protein>
<feature type="chain" id="PRO_5047227533" description="Tetratricopeptide repeat protein" evidence="1">
    <location>
        <begin position="20"/>
        <end position="279"/>
    </location>
</feature>
<keyword evidence="1" id="KW-0732">Signal</keyword>
<comment type="caution">
    <text evidence="2">The sequence shown here is derived from an EMBL/GenBank/DDBJ whole genome shotgun (WGS) entry which is preliminary data.</text>
</comment>
<evidence type="ECO:0000256" key="1">
    <source>
        <dbReference type="SAM" id="SignalP"/>
    </source>
</evidence>
<evidence type="ECO:0000313" key="3">
    <source>
        <dbReference type="Proteomes" id="UP001597601"/>
    </source>
</evidence>
<dbReference type="EMBL" id="JBHUON010000029">
    <property type="protein sequence ID" value="MFD2866590.1"/>
    <property type="molecule type" value="Genomic_DNA"/>
</dbReference>
<evidence type="ECO:0000313" key="2">
    <source>
        <dbReference type="EMBL" id="MFD2866590.1"/>
    </source>
</evidence>
<sequence>MKKLLLFVFFIFSSLLTSAQDFCALKQEADILKSKGKYKQAAKFYDKAIDRVVKYQDKVMSNDWIELSIAAAHNEPKFTKKTKPEYAFVKYGSDGTILKDKIGSLKDNGAKCVFTYRLFGGFTGHSYRWQSPTGLITVGRSSDRKVLVWANKGFVFMQGFDNQNVYEPIKVENKEIIDICLNHYNDLVNDKINPLKRKDSEQLRNEIAVMIGKESHSIKVFDDGDLVAPVKIERFGKPVSNDVVFKGDSILYQHNSQTMLIKLIPLLRAERLKFFPTGG</sequence>